<feature type="region of interest" description="Disordered" evidence="1">
    <location>
        <begin position="82"/>
        <end position="135"/>
    </location>
</feature>
<proteinExistence type="predicted"/>
<dbReference type="EMBL" id="FJOF01000008">
    <property type="protein sequence ID" value="CZR44924.1"/>
    <property type="molecule type" value="Genomic_DNA"/>
</dbReference>
<evidence type="ECO:0000313" key="2">
    <source>
        <dbReference type="EMBL" id="CZR44924.1"/>
    </source>
</evidence>
<dbReference type="RefSeq" id="XP_031085458.1">
    <property type="nucleotide sequence ID" value="XM_031219729.1"/>
</dbReference>
<keyword evidence="3" id="KW-1185">Reference proteome</keyword>
<feature type="compositionally biased region" description="Polar residues" evidence="1">
    <location>
        <begin position="95"/>
        <end position="124"/>
    </location>
</feature>
<protein>
    <submittedName>
        <fullName evidence="2">Uncharacterized protein</fullName>
    </submittedName>
</protein>
<evidence type="ECO:0000256" key="1">
    <source>
        <dbReference type="SAM" id="MobiDB-lite"/>
    </source>
</evidence>
<dbReference type="GeneID" id="42059534"/>
<feature type="compositionally biased region" description="Low complexity" evidence="1">
    <location>
        <begin position="1"/>
        <end position="16"/>
    </location>
</feature>
<sequence length="210" mass="23054">MSTRYSATSSAGTRSSSPHRQGSLSGSWSPTARAPSRLHNRQYLATHDINTAPPKTHSTGLAGEARSLSELTAHDRHDVGYSSYARSDDCPSLEPSFSTPPAKSRWSHSASSIQSIDTPQLDQNSETLSESSDLADEDESVMIMDLYRISCNTRVSTPTLIEIINNHETHSQYEDACADADRSIYKKADKRHGMIFSDMEIGSLYTLALL</sequence>
<dbReference type="Proteomes" id="UP000183971">
    <property type="component" value="Unassembled WGS sequence"/>
</dbReference>
<gene>
    <name evidence="2" type="ORF">FPRO_14676</name>
</gene>
<organism evidence="2 3">
    <name type="scientific">Fusarium proliferatum (strain ET1)</name>
    <name type="common">Orchid endophyte fungus</name>
    <dbReference type="NCBI Taxonomy" id="1227346"/>
    <lineage>
        <taxon>Eukaryota</taxon>
        <taxon>Fungi</taxon>
        <taxon>Dikarya</taxon>
        <taxon>Ascomycota</taxon>
        <taxon>Pezizomycotina</taxon>
        <taxon>Sordariomycetes</taxon>
        <taxon>Hypocreomycetidae</taxon>
        <taxon>Hypocreales</taxon>
        <taxon>Nectriaceae</taxon>
        <taxon>Fusarium</taxon>
        <taxon>Fusarium fujikuroi species complex</taxon>
    </lineage>
</organism>
<evidence type="ECO:0000313" key="3">
    <source>
        <dbReference type="Proteomes" id="UP000183971"/>
    </source>
</evidence>
<dbReference type="VEuPathDB" id="FungiDB:FPRO_14676"/>
<reference evidence="3" key="1">
    <citation type="journal article" date="2016" name="Genome Biol. Evol.">
        <title>Comparative 'omics' of the Fusarium fujikuroi species complex highlights differences in genetic potential and metabolite synthesis.</title>
        <authorList>
            <person name="Niehaus E.-M."/>
            <person name="Muensterkoetter M."/>
            <person name="Proctor R.H."/>
            <person name="Brown D.W."/>
            <person name="Sharon A."/>
            <person name="Idan Y."/>
            <person name="Oren-Young L."/>
            <person name="Sieber C.M."/>
            <person name="Novak O."/>
            <person name="Pencik A."/>
            <person name="Tarkowska D."/>
            <person name="Hromadova K."/>
            <person name="Freeman S."/>
            <person name="Maymon M."/>
            <person name="Elazar M."/>
            <person name="Youssef S.A."/>
            <person name="El-Shabrawy E.S.M."/>
            <person name="Shalaby A.B.A."/>
            <person name="Houterman P."/>
            <person name="Brock N.L."/>
            <person name="Burkhardt I."/>
            <person name="Tsavkelova E.A."/>
            <person name="Dickschat J.S."/>
            <person name="Galuszka P."/>
            <person name="Gueldener U."/>
            <person name="Tudzynski B."/>
        </authorList>
    </citation>
    <scope>NUCLEOTIDE SEQUENCE [LARGE SCALE GENOMIC DNA]</scope>
    <source>
        <strain evidence="3">ET1</strain>
    </source>
</reference>
<dbReference type="AlphaFoldDB" id="A0A1L7VWW1"/>
<feature type="region of interest" description="Disordered" evidence="1">
    <location>
        <begin position="1"/>
        <end position="43"/>
    </location>
</feature>
<comment type="caution">
    <text evidence="2">The sequence shown here is derived from an EMBL/GenBank/DDBJ whole genome shotgun (WGS) entry which is preliminary data.</text>
</comment>
<name>A0A1L7VWW1_FUSPR</name>
<feature type="compositionally biased region" description="Polar residues" evidence="1">
    <location>
        <begin position="18"/>
        <end position="30"/>
    </location>
</feature>
<accession>A0A1L7VWW1</accession>